<dbReference type="AlphaFoldDB" id="A0A8J2KZT4"/>
<dbReference type="EMBL" id="CAJVCH010278630">
    <property type="protein sequence ID" value="CAG7734921.1"/>
    <property type="molecule type" value="Genomic_DNA"/>
</dbReference>
<reference evidence="3" key="1">
    <citation type="submission" date="2021-06" db="EMBL/GenBank/DDBJ databases">
        <authorList>
            <person name="Hodson N. C."/>
            <person name="Mongue J. A."/>
            <person name="Jaron S. K."/>
        </authorList>
    </citation>
    <scope>NUCLEOTIDE SEQUENCE</scope>
</reference>
<organism evidence="3 4">
    <name type="scientific">Allacma fusca</name>
    <dbReference type="NCBI Taxonomy" id="39272"/>
    <lineage>
        <taxon>Eukaryota</taxon>
        <taxon>Metazoa</taxon>
        <taxon>Ecdysozoa</taxon>
        <taxon>Arthropoda</taxon>
        <taxon>Hexapoda</taxon>
        <taxon>Collembola</taxon>
        <taxon>Symphypleona</taxon>
        <taxon>Sminthuridae</taxon>
        <taxon>Allacma</taxon>
    </lineage>
</organism>
<comment type="caution">
    <text evidence="3">The sequence shown here is derived from an EMBL/GenBank/DDBJ whole genome shotgun (WGS) entry which is preliminary data.</text>
</comment>
<name>A0A8J2KZT4_9HEXA</name>
<evidence type="ECO:0000256" key="1">
    <source>
        <dbReference type="ARBA" id="ARBA00023180"/>
    </source>
</evidence>
<evidence type="ECO:0000313" key="3">
    <source>
        <dbReference type="EMBL" id="CAG7734921.1"/>
    </source>
</evidence>
<dbReference type="Proteomes" id="UP000708208">
    <property type="component" value="Unassembled WGS sequence"/>
</dbReference>
<evidence type="ECO:0000313" key="4">
    <source>
        <dbReference type="Proteomes" id="UP000708208"/>
    </source>
</evidence>
<feature type="domain" description="Carboxylesterase type B" evidence="2">
    <location>
        <begin position="1"/>
        <end position="329"/>
    </location>
</feature>
<evidence type="ECO:0000259" key="2">
    <source>
        <dbReference type="Pfam" id="PF00135"/>
    </source>
</evidence>
<dbReference type="InterPro" id="IPR002018">
    <property type="entry name" value="CarbesteraseB"/>
</dbReference>
<feature type="non-terminal residue" evidence="3">
    <location>
        <position position="1"/>
    </location>
</feature>
<proteinExistence type="predicted"/>
<gene>
    <name evidence="3" type="ORF">AFUS01_LOCUS23281</name>
</gene>
<dbReference type="Pfam" id="PF00135">
    <property type="entry name" value="COesterase"/>
    <property type="match status" value="1"/>
</dbReference>
<dbReference type="PANTHER" id="PTHR11559">
    <property type="entry name" value="CARBOXYLESTERASE"/>
    <property type="match status" value="1"/>
</dbReference>
<keyword evidence="4" id="KW-1185">Reference proteome</keyword>
<dbReference type="InterPro" id="IPR050309">
    <property type="entry name" value="Type-B_Carboxylest/Lipase"/>
</dbReference>
<accession>A0A8J2KZT4</accession>
<protein>
    <recommendedName>
        <fullName evidence="2">Carboxylesterase type B domain-containing protein</fullName>
    </recommendedName>
</protein>
<sequence>FGESAGAVAVHLHMLSELSVRIFRKAIAQSGNALTPWGLNRHPKFHAAQFALDLGCPPSPTSKMVECLSSMDAHKLVEAQLKRPSGSLWGFHWAPVVEVDRGVNETTAFITKHPLELIAAQNFTSKVPLLTGIVKNEGSDIVTSMILRSPELISQMNTNWSNAAPQLLFYEDHFIQNPKHGNASEKIRDFYFGQNPIGLETRQTLTDLISDRYFIHPTFAGAKIHSEIAPTYAYLVTFNDLSRPPLLIDSHSDASGQVDEVPYLFPLPGRPGRGTKREEMFSKNLVKLWTSFATMGKPDKLWGRATSWPPVKASDKIFTWYKLDNDTQLLEDPFHWRMRFWDHLLATDLKGMAR</sequence>
<dbReference type="OrthoDB" id="3200163at2759"/>
<keyword evidence="1" id="KW-0325">Glycoprotein</keyword>